<evidence type="ECO:0000313" key="2">
    <source>
        <dbReference type="EMBL" id="GAG64023.1"/>
    </source>
</evidence>
<feature type="transmembrane region" description="Helical" evidence="1">
    <location>
        <begin position="79"/>
        <end position="112"/>
    </location>
</feature>
<comment type="caution">
    <text evidence="2">The sequence shown here is derived from an EMBL/GenBank/DDBJ whole genome shotgun (WGS) entry which is preliminary data.</text>
</comment>
<name>X0ZU93_9ZZZZ</name>
<keyword evidence="1" id="KW-0472">Membrane</keyword>
<feature type="transmembrane region" description="Helical" evidence="1">
    <location>
        <begin position="46"/>
        <end position="67"/>
    </location>
</feature>
<dbReference type="EMBL" id="BART01007816">
    <property type="protein sequence ID" value="GAG64023.1"/>
    <property type="molecule type" value="Genomic_DNA"/>
</dbReference>
<sequence>MKPSFFGEVKQFVLKYTTMDAFEPKELPERNPVTYERHRKEVMWQILAPVLVGAVIIIALAILAATGTDAQVSKGADVSVIWMITPMLIVALIFLVLLGAMIYAVMSLLGILPGYARLVQDYFDAFRVQVSIISDKAVEPVLRMESIKASIRALGRSLRQK</sequence>
<keyword evidence="1" id="KW-1133">Transmembrane helix</keyword>
<accession>X0ZU93</accession>
<evidence type="ECO:0000256" key="1">
    <source>
        <dbReference type="SAM" id="Phobius"/>
    </source>
</evidence>
<gene>
    <name evidence="2" type="ORF">S01H4_17712</name>
</gene>
<dbReference type="AlphaFoldDB" id="X0ZU93"/>
<organism evidence="2">
    <name type="scientific">marine sediment metagenome</name>
    <dbReference type="NCBI Taxonomy" id="412755"/>
    <lineage>
        <taxon>unclassified sequences</taxon>
        <taxon>metagenomes</taxon>
        <taxon>ecological metagenomes</taxon>
    </lineage>
</organism>
<keyword evidence="1" id="KW-0812">Transmembrane</keyword>
<protein>
    <submittedName>
        <fullName evidence="2">Uncharacterized protein</fullName>
    </submittedName>
</protein>
<proteinExistence type="predicted"/>
<reference evidence="2" key="1">
    <citation type="journal article" date="2014" name="Front. Microbiol.">
        <title>High frequency of phylogenetically diverse reductive dehalogenase-homologous genes in deep subseafloor sedimentary metagenomes.</title>
        <authorList>
            <person name="Kawai M."/>
            <person name="Futagami T."/>
            <person name="Toyoda A."/>
            <person name="Takaki Y."/>
            <person name="Nishi S."/>
            <person name="Hori S."/>
            <person name="Arai W."/>
            <person name="Tsubouchi T."/>
            <person name="Morono Y."/>
            <person name="Uchiyama I."/>
            <person name="Ito T."/>
            <person name="Fujiyama A."/>
            <person name="Inagaki F."/>
            <person name="Takami H."/>
        </authorList>
    </citation>
    <scope>NUCLEOTIDE SEQUENCE</scope>
    <source>
        <strain evidence="2">Expedition CK06-06</strain>
    </source>
</reference>